<proteinExistence type="predicted"/>
<accession>A0A9Q0YHB4</accession>
<dbReference type="EMBL" id="JAIZAY010000021">
    <property type="protein sequence ID" value="KAJ8021476.1"/>
    <property type="molecule type" value="Genomic_DNA"/>
</dbReference>
<keyword evidence="2" id="KW-1185">Reference proteome</keyword>
<dbReference type="PANTHER" id="PTHR45913">
    <property type="entry name" value="EPM2A-INTERACTING PROTEIN 1"/>
    <property type="match status" value="1"/>
</dbReference>
<dbReference type="AlphaFoldDB" id="A0A9Q0YHB4"/>
<name>A0A9Q0YHB4_HOLLE</name>
<comment type="caution">
    <text evidence="1">The sequence shown here is derived from an EMBL/GenBank/DDBJ whole genome shotgun (WGS) entry which is preliminary data.</text>
</comment>
<dbReference type="OrthoDB" id="1101576at2759"/>
<protein>
    <submittedName>
        <fullName evidence="1">General transcription factor II-I repeat domain-containing protein 2</fullName>
    </submittedName>
</protein>
<organism evidence="1 2">
    <name type="scientific">Holothuria leucospilota</name>
    <name type="common">Black long sea cucumber</name>
    <name type="synonym">Mertensiothuria leucospilota</name>
    <dbReference type="NCBI Taxonomy" id="206669"/>
    <lineage>
        <taxon>Eukaryota</taxon>
        <taxon>Metazoa</taxon>
        <taxon>Echinodermata</taxon>
        <taxon>Eleutherozoa</taxon>
        <taxon>Echinozoa</taxon>
        <taxon>Holothuroidea</taxon>
        <taxon>Aspidochirotacea</taxon>
        <taxon>Aspidochirotida</taxon>
        <taxon>Holothuriidae</taxon>
        <taxon>Holothuria</taxon>
    </lineage>
</organism>
<dbReference type="Proteomes" id="UP001152320">
    <property type="component" value="Chromosome 21"/>
</dbReference>
<gene>
    <name evidence="1" type="ORF">HOLleu_38698</name>
</gene>
<dbReference type="PANTHER" id="PTHR45913:SF19">
    <property type="entry name" value="LOW QUALITY PROTEIN: ZINC FINGER BED DOMAIN-CONTAINING PROTEIN 5-LIKE"/>
    <property type="match status" value="1"/>
</dbReference>
<reference evidence="1" key="1">
    <citation type="submission" date="2021-10" db="EMBL/GenBank/DDBJ databases">
        <title>Tropical sea cucumber genome reveals ecological adaptation and Cuvierian tubules defense mechanism.</title>
        <authorList>
            <person name="Chen T."/>
        </authorList>
    </citation>
    <scope>NUCLEOTIDE SEQUENCE</scope>
    <source>
        <strain evidence="1">Nanhai2018</strain>
        <tissue evidence="1">Muscle</tissue>
    </source>
</reference>
<evidence type="ECO:0000313" key="2">
    <source>
        <dbReference type="Proteomes" id="UP001152320"/>
    </source>
</evidence>
<evidence type="ECO:0000313" key="1">
    <source>
        <dbReference type="EMBL" id="KAJ8021476.1"/>
    </source>
</evidence>
<sequence>MTLFLNFSSQLIKHSAARGKDAAYLSDIFDKLNEVNLKLQGEKMNLIKAKGIITAFMAKLTLFRNNIGRYELYQFPSLQTIMEADDTLSDNDLETYCAHLDSLMEDMQKRFTDLSELRVPDWVNTMKNA</sequence>